<accession>A0ABR4ZMK7</accession>
<dbReference type="Proteomes" id="UP000031364">
    <property type="component" value="Unassembled WGS sequence"/>
</dbReference>
<sequence length="147" mass="17063">MELIMVDESQQVEVVDFRKESAELPEVVLPVGPGGTRKQRFHGRKLGEAKQFSKTGVELVRLYMTRKGKYVVHRQAADWTDLSLMSDWVQELRKTNWRGLDLERCAWSDYALDIVDTVEELRDLVPPRIFRTLDAVNEHPPIEDLDI</sequence>
<reference evidence="1 2" key="1">
    <citation type="journal article" date="2014" name="Int. J. Syst. Evol. Microbiol.">
        <title>Nocardia vulneris sp. nov., isolated from wounds of human patients in North America.</title>
        <authorList>
            <person name="Lasker B.A."/>
            <person name="Bell M."/>
            <person name="Klenk H.P."/>
            <person name="Sproer C."/>
            <person name="Schumann C."/>
            <person name="Schumann P."/>
            <person name="Brown J.M."/>
        </authorList>
    </citation>
    <scope>NUCLEOTIDE SEQUENCE [LARGE SCALE GENOMIC DNA]</scope>
    <source>
        <strain evidence="1 2">W9851</strain>
    </source>
</reference>
<dbReference type="NCBIfam" id="TIGR04342">
    <property type="entry name" value="EXLDI"/>
    <property type="match status" value="1"/>
</dbReference>
<gene>
    <name evidence="1" type="ORF">FG87_03175</name>
</gene>
<comment type="caution">
    <text evidence="1">The sequence shown here is derived from an EMBL/GenBank/DDBJ whole genome shotgun (WGS) entry which is preliminary data.</text>
</comment>
<organism evidence="1 2">
    <name type="scientific">Nocardia vulneris</name>
    <dbReference type="NCBI Taxonomy" id="1141657"/>
    <lineage>
        <taxon>Bacteria</taxon>
        <taxon>Bacillati</taxon>
        <taxon>Actinomycetota</taxon>
        <taxon>Actinomycetes</taxon>
        <taxon>Mycobacteriales</taxon>
        <taxon>Nocardiaceae</taxon>
        <taxon>Nocardia</taxon>
    </lineage>
</organism>
<name>A0ABR4ZMK7_9NOCA</name>
<protein>
    <recommendedName>
        <fullName evidence="3">EXLDI protein</fullName>
    </recommendedName>
</protein>
<evidence type="ECO:0000313" key="1">
    <source>
        <dbReference type="EMBL" id="KIA66169.1"/>
    </source>
</evidence>
<keyword evidence="2" id="KW-1185">Reference proteome</keyword>
<dbReference type="EMBL" id="JNFP01000003">
    <property type="protein sequence ID" value="KIA66169.1"/>
    <property type="molecule type" value="Genomic_DNA"/>
</dbReference>
<evidence type="ECO:0000313" key="2">
    <source>
        <dbReference type="Proteomes" id="UP000031364"/>
    </source>
</evidence>
<dbReference type="InterPro" id="IPR027580">
    <property type="entry name" value="EXLDI"/>
</dbReference>
<proteinExistence type="predicted"/>
<evidence type="ECO:0008006" key="3">
    <source>
        <dbReference type="Google" id="ProtNLM"/>
    </source>
</evidence>